<evidence type="ECO:0000313" key="3">
    <source>
        <dbReference type="Proteomes" id="UP000182229"/>
    </source>
</evidence>
<dbReference type="Pfam" id="PF05147">
    <property type="entry name" value="LANC_like"/>
    <property type="match status" value="1"/>
</dbReference>
<dbReference type="OrthoDB" id="1882482at2"/>
<dbReference type="CDD" id="cd04793">
    <property type="entry name" value="LanC"/>
    <property type="match status" value="1"/>
</dbReference>
<dbReference type="GO" id="GO:0046872">
    <property type="term" value="F:metal ion binding"/>
    <property type="evidence" value="ECO:0007669"/>
    <property type="project" value="UniProtKB-KW"/>
</dbReference>
<dbReference type="RefSeq" id="WP_071902958.1">
    <property type="nucleotide sequence ID" value="NZ_MPIN01000012.1"/>
</dbReference>
<dbReference type="Proteomes" id="UP000182229">
    <property type="component" value="Unassembled WGS sequence"/>
</dbReference>
<reference evidence="3" key="1">
    <citation type="submission" date="2016-11" db="EMBL/GenBank/DDBJ databases">
        <authorList>
            <person name="Shukria A."/>
            <person name="Stevens D.C."/>
        </authorList>
    </citation>
    <scope>NUCLEOTIDE SEQUENCE [LARGE SCALE GENOMIC DNA]</scope>
    <source>
        <strain evidence="3">Cbfe23</strain>
    </source>
</reference>
<keyword evidence="1" id="KW-0479">Metal-binding</keyword>
<accession>A0A1L9B0Y6</accession>
<evidence type="ECO:0008006" key="4">
    <source>
        <dbReference type="Google" id="ProtNLM"/>
    </source>
</evidence>
<feature type="binding site" evidence="1">
    <location>
        <position position="266"/>
    </location>
    <ligand>
        <name>Zn(2+)</name>
        <dbReference type="ChEBI" id="CHEBI:29105"/>
    </ligand>
</feature>
<dbReference type="EMBL" id="MPIN01000012">
    <property type="protein sequence ID" value="OJH35928.1"/>
    <property type="molecule type" value="Genomic_DNA"/>
</dbReference>
<dbReference type="PRINTS" id="PR01950">
    <property type="entry name" value="LANCSUPER"/>
</dbReference>
<feature type="binding site" evidence="1">
    <location>
        <position position="315"/>
    </location>
    <ligand>
        <name>Zn(2+)</name>
        <dbReference type="ChEBI" id="CHEBI:29105"/>
    </ligand>
</feature>
<dbReference type="SUPFAM" id="SSF158745">
    <property type="entry name" value="LanC-like"/>
    <property type="match status" value="1"/>
</dbReference>
<dbReference type="SMART" id="SM01260">
    <property type="entry name" value="LANC_like"/>
    <property type="match status" value="1"/>
</dbReference>
<feature type="binding site" evidence="1">
    <location>
        <position position="316"/>
    </location>
    <ligand>
        <name>Zn(2+)</name>
        <dbReference type="ChEBI" id="CHEBI:29105"/>
    </ligand>
</feature>
<gene>
    <name evidence="2" type="ORF">BON30_35530</name>
</gene>
<dbReference type="InterPro" id="IPR007822">
    <property type="entry name" value="LANC-like"/>
</dbReference>
<name>A0A1L9B0Y6_9BACT</name>
<keyword evidence="1" id="KW-0862">Zinc</keyword>
<keyword evidence="3" id="KW-1185">Reference proteome</keyword>
<protein>
    <recommendedName>
        <fullName evidence="4">Lanthionine biosynthesis cyclase LanC</fullName>
    </recommendedName>
</protein>
<evidence type="ECO:0000256" key="1">
    <source>
        <dbReference type="PIRSR" id="PIRSR607822-1"/>
    </source>
</evidence>
<organism evidence="2 3">
    <name type="scientific">Cystobacter ferrugineus</name>
    <dbReference type="NCBI Taxonomy" id="83449"/>
    <lineage>
        <taxon>Bacteria</taxon>
        <taxon>Pseudomonadati</taxon>
        <taxon>Myxococcota</taxon>
        <taxon>Myxococcia</taxon>
        <taxon>Myxococcales</taxon>
        <taxon>Cystobacterineae</taxon>
        <taxon>Archangiaceae</taxon>
        <taxon>Cystobacter</taxon>
    </lineage>
</organism>
<dbReference type="GO" id="GO:0031179">
    <property type="term" value="P:peptide modification"/>
    <property type="evidence" value="ECO:0007669"/>
    <property type="project" value="InterPro"/>
</dbReference>
<dbReference type="STRING" id="83449.BON30_35530"/>
<dbReference type="AlphaFoldDB" id="A0A1L9B0Y6"/>
<dbReference type="PRINTS" id="PR01955">
    <property type="entry name" value="LANCFRANKIA"/>
</dbReference>
<comment type="caution">
    <text evidence="2">The sequence shown here is derived from an EMBL/GenBank/DDBJ whole genome shotgun (WGS) entry which is preliminary data.</text>
</comment>
<proteinExistence type="predicted"/>
<dbReference type="Gene3D" id="1.50.10.20">
    <property type="match status" value="1"/>
</dbReference>
<dbReference type="InterPro" id="IPR033889">
    <property type="entry name" value="LanC"/>
</dbReference>
<reference evidence="2 3" key="2">
    <citation type="submission" date="2016-12" db="EMBL/GenBank/DDBJ databases">
        <title>Draft Genome Sequence of Cystobacter ferrugineus Strain Cbfe23.</title>
        <authorList>
            <person name="Akbar S."/>
            <person name="Dowd S.E."/>
            <person name="Stevens D.C."/>
        </authorList>
    </citation>
    <scope>NUCLEOTIDE SEQUENCE [LARGE SCALE GENOMIC DNA]</scope>
    <source>
        <strain evidence="2 3">Cbfe23</strain>
    </source>
</reference>
<sequence>MTGWTTLLEGSLRERALRSVAEIAGALRERQGVEGPTLSGGLAGLAFLFAELDRVQPQQGHRAYAEQFLLEAASALEELPLPPWLYVGFSGIAWSISRLGAMGITSVEGLEEIDEVLLGLVSQHPWNVDYDLVSGLVGLGVYALERMPRPVAVRCLEEIVARLEELSTPAGPGLAWWTPVRHLPEEQAAMYREGHFNLGVAHGVPAVVALLGLISRAGVSERKARELAMGGARWLLANVLPDSPGARFPWCVAPGTPVEPARSAWCYGDPGAVVCLRVAARALSDGELERVALEIAREAARRPMAQAGVRDAAICHGSAGLGHLYNRLYQSSREPVFKEAATAWFAQTLEMRRPGKGLAGYLSWYPKPDEDEEDEEKEMGRELDGTLLEGAAGTALTLLAACHPFPPTWDGMLLAAIPD</sequence>
<evidence type="ECO:0000313" key="2">
    <source>
        <dbReference type="EMBL" id="OJH35928.1"/>
    </source>
</evidence>